<evidence type="ECO:0000313" key="3">
    <source>
        <dbReference type="Proteomes" id="UP001596388"/>
    </source>
</evidence>
<dbReference type="GeneID" id="79271589"/>
<evidence type="ECO:0000313" key="2">
    <source>
        <dbReference type="EMBL" id="MFC7099024.1"/>
    </source>
</evidence>
<reference evidence="2 3" key="1">
    <citation type="journal article" date="2019" name="Int. J. Syst. Evol. Microbiol.">
        <title>The Global Catalogue of Microorganisms (GCM) 10K type strain sequencing project: providing services to taxonomists for standard genome sequencing and annotation.</title>
        <authorList>
            <consortium name="The Broad Institute Genomics Platform"/>
            <consortium name="The Broad Institute Genome Sequencing Center for Infectious Disease"/>
            <person name="Wu L."/>
            <person name="Ma J."/>
        </authorList>
    </citation>
    <scope>NUCLEOTIDE SEQUENCE [LARGE SCALE GENOMIC DNA]</scope>
    <source>
        <strain evidence="2 3">DT55</strain>
    </source>
</reference>
<name>A0ABD5WZN9_9EURY</name>
<dbReference type="Proteomes" id="UP001596388">
    <property type="component" value="Unassembled WGS sequence"/>
</dbReference>
<keyword evidence="3" id="KW-1185">Reference proteome</keyword>
<evidence type="ECO:0000256" key="1">
    <source>
        <dbReference type="ARBA" id="ARBA00005437"/>
    </source>
</evidence>
<dbReference type="Pfam" id="PF04525">
    <property type="entry name" value="LOR"/>
    <property type="match status" value="1"/>
</dbReference>
<dbReference type="InterPro" id="IPR025659">
    <property type="entry name" value="Tubby-like_C"/>
</dbReference>
<sequence length="168" mass="19243">MRRQARREGTGRPTRYRMRERLVSIGDDFDIEDADGNRAFHVDAKALRLRDTIVLKDVSGGELYRIRERVVRLRETMSIERGRRRVATIQKAFITPLRDRFTVDMADGSSWTVTGNIVDHEYTIAQGGQPIATVSKRWFRVRDTYGVEVQPTVDHALVLAVVTAIDTI</sequence>
<dbReference type="PANTHER" id="PTHR31087">
    <property type="match status" value="1"/>
</dbReference>
<protein>
    <submittedName>
        <fullName evidence="2">LURP-one-related/scramblase family protein</fullName>
    </submittedName>
</protein>
<dbReference type="InterPro" id="IPR038595">
    <property type="entry name" value="LOR_sf"/>
</dbReference>
<comment type="similarity">
    <text evidence="1">Belongs to the LOR family.</text>
</comment>
<dbReference type="RefSeq" id="WP_276239616.1">
    <property type="nucleotide sequence ID" value="NZ_CP119990.1"/>
</dbReference>
<dbReference type="SUPFAM" id="SSF54518">
    <property type="entry name" value="Tubby C-terminal domain-like"/>
    <property type="match status" value="1"/>
</dbReference>
<dbReference type="Gene3D" id="2.40.160.200">
    <property type="entry name" value="LURP1-related"/>
    <property type="match status" value="1"/>
</dbReference>
<dbReference type="EMBL" id="JBHTAG010000004">
    <property type="protein sequence ID" value="MFC7099024.1"/>
    <property type="molecule type" value="Genomic_DNA"/>
</dbReference>
<dbReference type="InterPro" id="IPR007612">
    <property type="entry name" value="LOR"/>
</dbReference>
<dbReference type="AlphaFoldDB" id="A0ABD5WZN9"/>
<accession>A0ABD5WZN9</accession>
<comment type="caution">
    <text evidence="2">The sequence shown here is derived from an EMBL/GenBank/DDBJ whole genome shotgun (WGS) entry which is preliminary data.</text>
</comment>
<proteinExistence type="inferred from homology"/>
<organism evidence="2 3">
    <name type="scientific">Halobaculum marinum</name>
    <dbReference type="NCBI Taxonomy" id="3031996"/>
    <lineage>
        <taxon>Archaea</taxon>
        <taxon>Methanobacteriati</taxon>
        <taxon>Methanobacteriota</taxon>
        <taxon>Stenosarchaea group</taxon>
        <taxon>Halobacteria</taxon>
        <taxon>Halobacteriales</taxon>
        <taxon>Haloferacaceae</taxon>
        <taxon>Halobaculum</taxon>
    </lineage>
</organism>
<gene>
    <name evidence="2" type="ORF">ACFQKD_17085</name>
</gene>
<dbReference type="PANTHER" id="PTHR31087:SF161">
    <property type="entry name" value="TUBBY C 2 FAMILY PROTEIN"/>
    <property type="match status" value="1"/>
</dbReference>